<comment type="caution">
    <text evidence="2">The sequence shown here is derived from an EMBL/GenBank/DDBJ whole genome shotgun (WGS) entry which is preliminary data.</text>
</comment>
<evidence type="ECO:0000313" key="3">
    <source>
        <dbReference type="Proteomes" id="UP000283458"/>
    </source>
</evidence>
<sequence>MAVDWDGLVHGPVADAFGQAALYAPFAGGAPFTITGVFDEAYAEVQELADQPVASASPVLGVQLSQFPTPPDIKDQLTILASGTVYVVSVVEPDGHGWAKLFLNWVSG</sequence>
<dbReference type="InterPro" id="IPR008018">
    <property type="entry name" value="Phage_tail_attach_FII"/>
</dbReference>
<organism evidence="2 3">
    <name type="scientific">Azospirillum cavernae</name>
    <dbReference type="NCBI Taxonomy" id="2320860"/>
    <lineage>
        <taxon>Bacteria</taxon>
        <taxon>Pseudomonadati</taxon>
        <taxon>Pseudomonadota</taxon>
        <taxon>Alphaproteobacteria</taxon>
        <taxon>Rhodospirillales</taxon>
        <taxon>Azospirillaceae</taxon>
        <taxon>Azospirillum</taxon>
    </lineage>
</organism>
<reference evidence="2 3" key="1">
    <citation type="submission" date="2018-09" db="EMBL/GenBank/DDBJ databases">
        <authorList>
            <person name="Zhu H."/>
        </authorList>
    </citation>
    <scope>NUCLEOTIDE SEQUENCE [LARGE SCALE GENOMIC DNA]</scope>
    <source>
        <strain evidence="2 3">K2W22B-5</strain>
    </source>
</reference>
<proteinExistence type="predicted"/>
<evidence type="ECO:0000313" key="1">
    <source>
        <dbReference type="EMBL" id="RJF81657.1"/>
    </source>
</evidence>
<dbReference type="OrthoDB" id="7573907at2"/>
<dbReference type="EMBL" id="QYUL01000001">
    <property type="protein sequence ID" value="RJF83454.1"/>
    <property type="molecule type" value="Genomic_DNA"/>
</dbReference>
<dbReference type="RefSeq" id="WP_119829096.1">
    <property type="nucleotide sequence ID" value="NZ_QYUL01000001.1"/>
</dbReference>
<keyword evidence="3" id="KW-1185">Reference proteome</keyword>
<dbReference type="AlphaFoldDB" id="A0A418W0G1"/>
<dbReference type="GO" id="GO:0019068">
    <property type="term" value="P:virion assembly"/>
    <property type="evidence" value="ECO:0007669"/>
    <property type="project" value="InterPro"/>
</dbReference>
<name>A0A418W0G1_9PROT</name>
<evidence type="ECO:0008006" key="4">
    <source>
        <dbReference type="Google" id="ProtNLM"/>
    </source>
</evidence>
<dbReference type="Gene3D" id="2.40.10.180">
    <property type="entry name" value="Phage tail proteins"/>
    <property type="match status" value="1"/>
</dbReference>
<gene>
    <name evidence="2" type="ORF">D3877_01930</name>
    <name evidence="1" type="ORF">D3877_16150</name>
</gene>
<dbReference type="EMBL" id="QYUL01000002">
    <property type="protein sequence ID" value="RJF81657.1"/>
    <property type="molecule type" value="Genomic_DNA"/>
</dbReference>
<dbReference type="Pfam" id="PF05354">
    <property type="entry name" value="Phage_attach"/>
    <property type="match status" value="1"/>
</dbReference>
<accession>A0A418W0G1</accession>
<dbReference type="Proteomes" id="UP000283458">
    <property type="component" value="Unassembled WGS sequence"/>
</dbReference>
<protein>
    <recommendedName>
        <fullName evidence="4">Head-tail adaptor protein</fullName>
    </recommendedName>
</protein>
<dbReference type="InterPro" id="IPR053734">
    <property type="entry name" value="Phage_Head-Tail_Connect_sf"/>
</dbReference>
<evidence type="ECO:0000313" key="2">
    <source>
        <dbReference type="EMBL" id="RJF83454.1"/>
    </source>
</evidence>